<proteinExistence type="inferred from homology"/>
<dbReference type="InterPro" id="IPR015943">
    <property type="entry name" value="WD40/YVTN_repeat-like_dom_sf"/>
</dbReference>
<keyword evidence="5" id="KW-0804">Transcription</keyword>
<dbReference type="PROSITE" id="PS50082">
    <property type="entry name" value="WD_REPEATS_2"/>
    <property type="match status" value="1"/>
</dbReference>
<dbReference type="GeneID" id="29001500"/>
<dbReference type="EMBL" id="KV440989">
    <property type="protein sequence ID" value="OAD70160.1"/>
    <property type="molecule type" value="Genomic_DNA"/>
</dbReference>
<dbReference type="Proteomes" id="UP000077315">
    <property type="component" value="Unassembled WGS sequence"/>
</dbReference>
<comment type="similarity">
    <text evidence="1">Belongs to the WD repeat ESC family.</text>
</comment>
<feature type="domain" description="Leucine-rich repeat and WD repeat-containing protein 1 WD" evidence="8">
    <location>
        <begin position="272"/>
        <end position="414"/>
    </location>
</feature>
<dbReference type="InterPro" id="IPR001680">
    <property type="entry name" value="WD40_rpt"/>
</dbReference>
<dbReference type="InterPro" id="IPR036322">
    <property type="entry name" value="WD40_repeat_dom_sf"/>
</dbReference>
<keyword evidence="3" id="KW-0677">Repeat</keyword>
<evidence type="ECO:0000256" key="1">
    <source>
        <dbReference type="ARBA" id="ARBA00008075"/>
    </source>
</evidence>
<dbReference type="VEuPathDB" id="FungiDB:PHYBLDRAFT_60060"/>
<feature type="region of interest" description="Disordered" evidence="7">
    <location>
        <begin position="1"/>
        <end position="155"/>
    </location>
</feature>
<evidence type="ECO:0000256" key="5">
    <source>
        <dbReference type="ARBA" id="ARBA00023163"/>
    </source>
</evidence>
<protein>
    <recommendedName>
        <fullName evidence="8">Leucine-rich repeat and WD repeat-containing protein 1 WD domain-containing protein</fullName>
    </recommendedName>
</protein>
<evidence type="ECO:0000256" key="2">
    <source>
        <dbReference type="ARBA" id="ARBA00022574"/>
    </source>
</evidence>
<dbReference type="SUPFAM" id="SSF50978">
    <property type="entry name" value="WD40 repeat-like"/>
    <property type="match status" value="1"/>
</dbReference>
<gene>
    <name evidence="9" type="ORF">PHYBLDRAFT_60060</name>
</gene>
<dbReference type="Pfam" id="PF23215">
    <property type="entry name" value="WD_LRWD1"/>
    <property type="match status" value="1"/>
</dbReference>
<keyword evidence="10" id="KW-1185">Reference proteome</keyword>
<dbReference type="PROSITE" id="PS00678">
    <property type="entry name" value="WD_REPEATS_1"/>
    <property type="match status" value="1"/>
</dbReference>
<dbReference type="PANTHER" id="PTHR10253">
    <property type="entry name" value="POLYCOMB PROTEIN"/>
    <property type="match status" value="1"/>
</dbReference>
<evidence type="ECO:0000256" key="6">
    <source>
        <dbReference type="PROSITE-ProRule" id="PRU00221"/>
    </source>
</evidence>
<dbReference type="InterPro" id="IPR019775">
    <property type="entry name" value="WD40_repeat_CS"/>
</dbReference>
<dbReference type="InParanoid" id="A0A163DBD3"/>
<evidence type="ECO:0000256" key="7">
    <source>
        <dbReference type="SAM" id="MobiDB-lite"/>
    </source>
</evidence>
<keyword evidence="2 6" id="KW-0853">WD repeat</keyword>
<evidence type="ECO:0000313" key="10">
    <source>
        <dbReference type="Proteomes" id="UP000077315"/>
    </source>
</evidence>
<dbReference type="InterPro" id="IPR056160">
    <property type="entry name" value="WD_LRWD1"/>
</dbReference>
<dbReference type="RefSeq" id="XP_018288200.1">
    <property type="nucleotide sequence ID" value="XM_018440594.1"/>
</dbReference>
<feature type="repeat" description="WD" evidence="6">
    <location>
        <begin position="375"/>
        <end position="409"/>
    </location>
</feature>
<feature type="compositionally biased region" description="Polar residues" evidence="7">
    <location>
        <begin position="146"/>
        <end position="155"/>
    </location>
</feature>
<dbReference type="AlphaFoldDB" id="A0A163DBD3"/>
<dbReference type="STRING" id="763407.A0A163DBD3"/>
<evidence type="ECO:0000256" key="3">
    <source>
        <dbReference type="ARBA" id="ARBA00022737"/>
    </source>
</evidence>
<dbReference type="Gene3D" id="2.130.10.10">
    <property type="entry name" value="YVTN repeat-like/Quinoprotein amine dehydrogenase"/>
    <property type="match status" value="1"/>
</dbReference>
<evidence type="ECO:0000259" key="8">
    <source>
        <dbReference type="Pfam" id="PF23215"/>
    </source>
</evidence>
<dbReference type="PROSITE" id="PS50294">
    <property type="entry name" value="WD_REPEATS_REGION"/>
    <property type="match status" value="1"/>
</dbReference>
<keyword evidence="4" id="KW-0805">Transcription regulation</keyword>
<feature type="compositionally biased region" description="Low complexity" evidence="7">
    <location>
        <begin position="36"/>
        <end position="47"/>
    </location>
</feature>
<dbReference type="SMART" id="SM00320">
    <property type="entry name" value="WD40"/>
    <property type="match status" value="3"/>
</dbReference>
<reference evidence="10" key="1">
    <citation type="submission" date="2015-06" db="EMBL/GenBank/DDBJ databases">
        <title>Expansion of signal transduction pathways in fungi by whole-genome duplication.</title>
        <authorList>
            <consortium name="DOE Joint Genome Institute"/>
            <person name="Corrochano L.M."/>
            <person name="Kuo A."/>
            <person name="Marcet-Houben M."/>
            <person name="Polaino S."/>
            <person name="Salamov A."/>
            <person name="Villalobos J.M."/>
            <person name="Alvarez M.I."/>
            <person name="Avalos J."/>
            <person name="Benito E.P."/>
            <person name="Benoit I."/>
            <person name="Burger G."/>
            <person name="Camino L.P."/>
            <person name="Canovas D."/>
            <person name="Cerda-Olmedo E."/>
            <person name="Cheng J.-F."/>
            <person name="Dominguez A."/>
            <person name="Elias M."/>
            <person name="Eslava A.P."/>
            <person name="Glaser F."/>
            <person name="Grimwood J."/>
            <person name="Gutierrez G."/>
            <person name="Heitman J."/>
            <person name="Henrissat B."/>
            <person name="Iturriaga E.A."/>
            <person name="Lang B.F."/>
            <person name="Lavin J.L."/>
            <person name="Lee S."/>
            <person name="Li W."/>
            <person name="Lindquist E."/>
            <person name="Lopez-Garcia S."/>
            <person name="Luque E.M."/>
            <person name="Marcos A.T."/>
            <person name="Martin J."/>
            <person name="McCluskey K."/>
            <person name="Medina H.R."/>
            <person name="Miralles-Duran A."/>
            <person name="Miyazaki A."/>
            <person name="Munoz-Torres E."/>
            <person name="Oguiza J.A."/>
            <person name="Ohm R."/>
            <person name="Olmedo M."/>
            <person name="Orejas M."/>
            <person name="Ortiz-Castellanos L."/>
            <person name="Pisabarro A.G."/>
            <person name="Rodriguez-Romero J."/>
            <person name="Ruiz-Herrera J."/>
            <person name="Ruiz-Vazquez R."/>
            <person name="Sanz C."/>
            <person name="Schackwitz W."/>
            <person name="Schmutz J."/>
            <person name="Shahriari M."/>
            <person name="Shelest E."/>
            <person name="Silva-Franco F."/>
            <person name="Soanes D."/>
            <person name="Syed K."/>
            <person name="Tagua V.G."/>
            <person name="Talbot N.J."/>
            <person name="Thon M."/>
            <person name="De vries R.P."/>
            <person name="Wiebenga A."/>
            <person name="Yadav J.S."/>
            <person name="Braun E.L."/>
            <person name="Baker S."/>
            <person name="Garre V."/>
            <person name="Horwitz B."/>
            <person name="Torres-Martinez S."/>
            <person name="Idnurm A."/>
            <person name="Herrera-Estrella A."/>
            <person name="Gabaldon T."/>
            <person name="Grigoriev I.V."/>
        </authorList>
    </citation>
    <scope>NUCLEOTIDE SEQUENCE [LARGE SCALE GENOMIC DNA]</scope>
    <source>
        <strain evidence="10">NRRL 1555(-)</strain>
    </source>
</reference>
<dbReference type="InterPro" id="IPR051243">
    <property type="entry name" value="PcG_WD-repeat"/>
</dbReference>
<evidence type="ECO:0000256" key="4">
    <source>
        <dbReference type="ARBA" id="ARBA00023015"/>
    </source>
</evidence>
<evidence type="ECO:0000313" key="9">
    <source>
        <dbReference type="EMBL" id="OAD70160.1"/>
    </source>
</evidence>
<feature type="region of interest" description="Disordered" evidence="7">
    <location>
        <begin position="185"/>
        <end position="218"/>
    </location>
</feature>
<feature type="compositionally biased region" description="Polar residues" evidence="7">
    <location>
        <begin position="83"/>
        <end position="92"/>
    </location>
</feature>
<dbReference type="OrthoDB" id="7318948at2759"/>
<accession>A0A163DBD3</accession>
<organism evidence="9 10">
    <name type="scientific">Phycomyces blakesleeanus (strain ATCC 8743b / DSM 1359 / FGSC 10004 / NBRC 33097 / NRRL 1555)</name>
    <dbReference type="NCBI Taxonomy" id="763407"/>
    <lineage>
        <taxon>Eukaryota</taxon>
        <taxon>Fungi</taxon>
        <taxon>Fungi incertae sedis</taxon>
        <taxon>Mucoromycota</taxon>
        <taxon>Mucoromycotina</taxon>
        <taxon>Mucoromycetes</taxon>
        <taxon>Mucorales</taxon>
        <taxon>Phycomycetaceae</taxon>
        <taxon>Phycomyces</taxon>
    </lineage>
</organism>
<name>A0A163DBD3_PHYB8</name>
<sequence length="687" mass="76644">MGFLYSRSAFGGLSSAIKPPSSETKKAKAKPKPKPKSTTITESTISKLARGISSNPDQIPNKPRAKKETLPKKEPKKRIPKTAVTSDSNLESDPSAVVKKPRGRPKKVPEANSTESSATAVKRAHEDDHLVPRKKISPLRPKENTSSEPMDNITSSKITPILAKYSEETNLNPPEIVTKIAKVPRAPKTAKAPKKVGDEKKPAKPRTLASKSKITKSEVPIETVEPDDPFLNIHVDTSLKSVLDSDYQLEYEIHGHSNVEKPYTASNKEGHSANIWACEFEPVLYGGTPSNVVALCGANYVLFLDTDQERYVKKFTHPEPTEEFYCLAWTTLRGPSEMMDPRVPEDTSCNILAVAGRLGSIKLILPLQNECYKYLSGHTKDVTRLSFSMKNRRWLFSSSYDMTVRLWDIGPPKSGVDSYMCLSKFHIPFDYDIPTSLSIDYDFSELVVGCAAGDMPIFRIEEKQLKAWKSTVDKWAKNGKQPKKTTIPLIKHKTVFPSGNEWHEGYVDDIHIIGNTGECILSELDGLIVSRGSDDREIIAWNPVTSTQEDANIIKALEWPKAGDKINLRFKVIERYDRKILIGGDYDGNIHMFDLSDGKRSQTLENGVKEQLKPAKILSDETPTGIIRDVSLSHDGKTIVAVGAANKAFVWKYISYQFTAYPQANCVSVSHRGLVQLLHRLNIDYNH</sequence>